<feature type="region of interest" description="Disordered" evidence="1">
    <location>
        <begin position="223"/>
        <end position="242"/>
    </location>
</feature>
<evidence type="ECO:0000313" key="3">
    <source>
        <dbReference type="Proteomes" id="UP000271889"/>
    </source>
</evidence>
<reference evidence="2 3" key="1">
    <citation type="submission" date="2018-11" db="EMBL/GenBank/DDBJ databases">
        <authorList>
            <consortium name="Pathogen Informatics"/>
        </authorList>
    </citation>
    <scope>NUCLEOTIDE SEQUENCE [LARGE SCALE GENOMIC DNA]</scope>
</reference>
<dbReference type="EMBL" id="UYRV01013402">
    <property type="protein sequence ID" value="VDK59592.1"/>
    <property type="molecule type" value="Genomic_DNA"/>
</dbReference>
<dbReference type="Proteomes" id="UP000271889">
    <property type="component" value="Unassembled WGS sequence"/>
</dbReference>
<name>A0A3P6R959_CYLGO</name>
<gene>
    <name evidence="2" type="ORF">CGOC_LOCUS4715</name>
</gene>
<evidence type="ECO:0000256" key="1">
    <source>
        <dbReference type="SAM" id="MobiDB-lite"/>
    </source>
</evidence>
<accession>A0A3P6R959</accession>
<organism evidence="2 3">
    <name type="scientific">Cylicostephanus goldi</name>
    <name type="common">Nematode worm</name>
    <dbReference type="NCBI Taxonomy" id="71465"/>
    <lineage>
        <taxon>Eukaryota</taxon>
        <taxon>Metazoa</taxon>
        <taxon>Ecdysozoa</taxon>
        <taxon>Nematoda</taxon>
        <taxon>Chromadorea</taxon>
        <taxon>Rhabditida</taxon>
        <taxon>Rhabditina</taxon>
        <taxon>Rhabditomorpha</taxon>
        <taxon>Strongyloidea</taxon>
        <taxon>Strongylidae</taxon>
        <taxon>Cylicostephanus</taxon>
    </lineage>
</organism>
<keyword evidence="3" id="KW-1185">Reference proteome</keyword>
<sequence>MFVAWIYRWLSPAQPGRGDNFTEPRTSADALDEESLALKSRSASVDSSDSFHPSYSPEFDPDFKNAVFSSKEPLNDESNKSRPLQFGIPAICSRFNSILFGPAWTDYTVDDDQSVIIANGLLAHKQCNTTHEDHSDLENCACRENDGFAEHQISVVFTPCYSNEFEATVSLPVSYSMPELNKQNGTINNSLLHTSYTVSVQCDSQEEFSDCYSVDEESFVSSSEFPYSEKSSDPYSSPAEDGSTTFLTMPLPKRYLFLHLSALYAKKSSVNPFGVNFSSDVENTTPNGNTIMKKSKTEDNCYQGL</sequence>
<protein>
    <submittedName>
        <fullName evidence="2">Uncharacterized protein</fullName>
    </submittedName>
</protein>
<dbReference type="OrthoDB" id="2649at2759"/>
<proteinExistence type="predicted"/>
<evidence type="ECO:0000313" key="2">
    <source>
        <dbReference type="EMBL" id="VDK59592.1"/>
    </source>
</evidence>
<dbReference type="AlphaFoldDB" id="A0A3P6R959"/>